<evidence type="ECO:0000313" key="2">
    <source>
        <dbReference type="Proteomes" id="UP000199428"/>
    </source>
</evidence>
<dbReference type="EMBL" id="FMWK01000008">
    <property type="protein sequence ID" value="SCZ79337.1"/>
    <property type="molecule type" value="Genomic_DNA"/>
</dbReference>
<gene>
    <name evidence="1" type="ORF">SAMN02910350_01744</name>
</gene>
<proteinExistence type="predicted"/>
<name>A0A1G5RZG3_PSEXY</name>
<sequence length="218" mass="24678">MDLTASEKKVLNGISFNTEEIESGNLRESDAALLTEMRAVGKYLIEKYPNFHFEITGCEPKSGTTRTYSEWYFKSAEIDRESAFIAMSEEAGDYYKIRDAFFGQLIREPITEKLLSILNNANLPVLNIEVSFWEYLGEEYGEEISPEKVLTGEIDAGNDFKIFLDDSKLVDKDYQAIMEKIKTCLQANNISGQVYLVILSGENADAARDRVFSDSILL</sequence>
<dbReference type="Proteomes" id="UP000199428">
    <property type="component" value="Unassembled WGS sequence"/>
</dbReference>
<dbReference type="AlphaFoldDB" id="A0A1G5RZG3"/>
<dbReference type="RefSeq" id="WP_028246731.1">
    <property type="nucleotide sequence ID" value="NZ_FMWK01000008.1"/>
</dbReference>
<accession>A0A1G5RZG3</accession>
<organism evidence="1 2">
    <name type="scientific">Pseudobutyrivibrio xylanivorans</name>
    <dbReference type="NCBI Taxonomy" id="185007"/>
    <lineage>
        <taxon>Bacteria</taxon>
        <taxon>Bacillati</taxon>
        <taxon>Bacillota</taxon>
        <taxon>Clostridia</taxon>
        <taxon>Lachnospirales</taxon>
        <taxon>Lachnospiraceae</taxon>
        <taxon>Pseudobutyrivibrio</taxon>
    </lineage>
</organism>
<reference evidence="1 2" key="1">
    <citation type="submission" date="2016-10" db="EMBL/GenBank/DDBJ databases">
        <authorList>
            <person name="de Groot N.N."/>
        </authorList>
    </citation>
    <scope>NUCLEOTIDE SEQUENCE [LARGE SCALE GENOMIC DNA]</scope>
    <source>
        <strain evidence="1 2">DSM 10317</strain>
    </source>
</reference>
<protein>
    <submittedName>
        <fullName evidence="1">Uncharacterized protein</fullName>
    </submittedName>
</protein>
<evidence type="ECO:0000313" key="1">
    <source>
        <dbReference type="EMBL" id="SCZ79337.1"/>
    </source>
</evidence>